<dbReference type="Pfam" id="PF13670">
    <property type="entry name" value="PepSY_2"/>
    <property type="match status" value="1"/>
</dbReference>
<evidence type="ECO:0000256" key="1">
    <source>
        <dbReference type="SAM" id="SignalP"/>
    </source>
</evidence>
<dbReference type="AlphaFoldDB" id="A0A9X1NTZ3"/>
<keyword evidence="4" id="KW-1185">Reference proteome</keyword>
<feature type="chain" id="PRO_5040860559" evidence="1">
    <location>
        <begin position="24"/>
        <end position="100"/>
    </location>
</feature>
<evidence type="ECO:0000259" key="2">
    <source>
        <dbReference type="Pfam" id="PF13670"/>
    </source>
</evidence>
<name>A0A9X1NTZ3_9HYPH</name>
<organism evidence="3 4">
    <name type="scientific">Rhizobium quercicola</name>
    <dbReference type="NCBI Taxonomy" id="2901226"/>
    <lineage>
        <taxon>Bacteria</taxon>
        <taxon>Pseudomonadati</taxon>
        <taxon>Pseudomonadota</taxon>
        <taxon>Alphaproteobacteria</taxon>
        <taxon>Hyphomicrobiales</taxon>
        <taxon>Rhizobiaceae</taxon>
        <taxon>Rhizobium/Agrobacterium group</taxon>
        <taxon>Rhizobium</taxon>
    </lineage>
</organism>
<sequence>MRRLLCLVLPLLPLALPAGTALAGGPRAECTREPQAHWMSREAISRKAVAAGYPDVRHVEVNGSCYEIEALTARRLQADVVMDPMTGDVVAASMGNDPQR</sequence>
<gene>
    <name evidence="3" type="ORF">LRX75_19110</name>
</gene>
<accession>A0A9X1NTZ3</accession>
<protein>
    <submittedName>
        <fullName evidence="3">PepSY domain-containing protein</fullName>
    </submittedName>
</protein>
<dbReference type="RefSeq" id="WP_231816247.1">
    <property type="nucleotide sequence ID" value="NZ_JAJOZR010000013.1"/>
</dbReference>
<feature type="domain" description="PepSY" evidence="2">
    <location>
        <begin position="13"/>
        <end position="91"/>
    </location>
</feature>
<proteinExistence type="predicted"/>
<comment type="caution">
    <text evidence="3">The sequence shown here is derived from an EMBL/GenBank/DDBJ whole genome shotgun (WGS) entry which is preliminary data.</text>
</comment>
<feature type="signal peptide" evidence="1">
    <location>
        <begin position="1"/>
        <end position="23"/>
    </location>
</feature>
<keyword evidence="1" id="KW-0732">Signal</keyword>
<reference evidence="3" key="1">
    <citation type="submission" date="2021-12" db="EMBL/GenBank/DDBJ databases">
        <authorList>
            <person name="Li Y."/>
        </authorList>
    </citation>
    <scope>NUCLEOTIDE SEQUENCE</scope>
    <source>
        <strain evidence="3">DKSPLA3</strain>
    </source>
</reference>
<evidence type="ECO:0000313" key="3">
    <source>
        <dbReference type="EMBL" id="MCD7111150.1"/>
    </source>
</evidence>
<dbReference type="EMBL" id="JAJOZR010000013">
    <property type="protein sequence ID" value="MCD7111150.1"/>
    <property type="molecule type" value="Genomic_DNA"/>
</dbReference>
<evidence type="ECO:0000313" key="4">
    <source>
        <dbReference type="Proteomes" id="UP001139089"/>
    </source>
</evidence>
<dbReference type="Proteomes" id="UP001139089">
    <property type="component" value="Unassembled WGS sequence"/>
</dbReference>
<dbReference type="InterPro" id="IPR025711">
    <property type="entry name" value="PepSY"/>
</dbReference>